<dbReference type="Proteomes" id="UP000009096">
    <property type="component" value="Chromosome 11"/>
</dbReference>
<accession>W7MU75</accession>
<dbReference type="GeneID" id="30074260"/>
<keyword evidence="2" id="KW-1185">Reference proteome</keyword>
<name>W7MU75_GIBM7</name>
<reference evidence="1 2" key="1">
    <citation type="journal article" date="2010" name="Nature">
        <title>Comparative genomics reveals mobile pathogenicity chromosomes in Fusarium.</title>
        <authorList>
            <person name="Ma L.J."/>
            <person name="van der Does H.C."/>
            <person name="Borkovich K.A."/>
            <person name="Coleman J.J."/>
            <person name="Daboussi M.J."/>
            <person name="Di Pietro A."/>
            <person name="Dufresne M."/>
            <person name="Freitag M."/>
            <person name="Grabherr M."/>
            <person name="Henrissat B."/>
            <person name="Houterman P.M."/>
            <person name="Kang S."/>
            <person name="Shim W.B."/>
            <person name="Woloshuk C."/>
            <person name="Xie X."/>
            <person name="Xu J.R."/>
            <person name="Antoniw J."/>
            <person name="Baker S.E."/>
            <person name="Bluhm B.H."/>
            <person name="Breakspear A."/>
            <person name="Brown D.W."/>
            <person name="Butchko R.A."/>
            <person name="Chapman S."/>
            <person name="Coulson R."/>
            <person name="Coutinho P.M."/>
            <person name="Danchin E.G."/>
            <person name="Diener A."/>
            <person name="Gale L.R."/>
            <person name="Gardiner D.M."/>
            <person name="Goff S."/>
            <person name="Hammond-Kosack K.E."/>
            <person name="Hilburn K."/>
            <person name="Hua-Van A."/>
            <person name="Jonkers W."/>
            <person name="Kazan K."/>
            <person name="Kodira C.D."/>
            <person name="Koehrsen M."/>
            <person name="Kumar L."/>
            <person name="Lee Y.H."/>
            <person name="Li L."/>
            <person name="Manners J.M."/>
            <person name="Miranda-Saavedra D."/>
            <person name="Mukherjee M."/>
            <person name="Park G."/>
            <person name="Park J."/>
            <person name="Park S.Y."/>
            <person name="Proctor R.H."/>
            <person name="Regev A."/>
            <person name="Ruiz-Roldan M.C."/>
            <person name="Sain D."/>
            <person name="Sakthikumar S."/>
            <person name="Sykes S."/>
            <person name="Schwartz D.C."/>
            <person name="Turgeon B.G."/>
            <person name="Wapinski I."/>
            <person name="Yoder O."/>
            <person name="Young S."/>
            <person name="Zeng Q."/>
            <person name="Zhou S."/>
            <person name="Galagan J."/>
            <person name="Cuomo C.A."/>
            <person name="Kistler H.C."/>
            <person name="Rep M."/>
        </authorList>
    </citation>
    <scope>NUCLEOTIDE SEQUENCE [LARGE SCALE GENOMIC DNA]</scope>
    <source>
        <strain evidence="2">M3125 / FGSC 7600</strain>
    </source>
</reference>
<evidence type="ECO:0000313" key="2">
    <source>
        <dbReference type="Proteomes" id="UP000009096"/>
    </source>
</evidence>
<proteinExistence type="predicted"/>
<protein>
    <submittedName>
        <fullName evidence="1">Uncharacterized protein</fullName>
    </submittedName>
</protein>
<dbReference type="EMBL" id="DS022262">
    <property type="protein sequence ID" value="EWG54741.1"/>
    <property type="molecule type" value="Genomic_DNA"/>
</dbReference>
<organism evidence="1 2">
    <name type="scientific">Gibberella moniliformis (strain M3125 / FGSC 7600)</name>
    <name type="common">Maize ear and stalk rot fungus</name>
    <name type="synonym">Fusarium verticillioides</name>
    <dbReference type="NCBI Taxonomy" id="334819"/>
    <lineage>
        <taxon>Eukaryota</taxon>
        <taxon>Fungi</taxon>
        <taxon>Dikarya</taxon>
        <taxon>Ascomycota</taxon>
        <taxon>Pezizomycotina</taxon>
        <taxon>Sordariomycetes</taxon>
        <taxon>Hypocreomycetidae</taxon>
        <taxon>Hypocreales</taxon>
        <taxon>Nectriaceae</taxon>
        <taxon>Fusarium</taxon>
        <taxon>Fusarium fujikuroi species complex</taxon>
    </lineage>
</organism>
<dbReference type="AlphaFoldDB" id="W7MU75"/>
<dbReference type="OrthoDB" id="3596450at2759"/>
<dbReference type="VEuPathDB" id="FungiDB:FVEG_17384"/>
<dbReference type="KEGG" id="fvr:FVEG_17384"/>
<dbReference type="EMBL" id="CM000588">
    <property type="protein sequence ID" value="EWG54741.1"/>
    <property type="molecule type" value="Genomic_DNA"/>
</dbReference>
<gene>
    <name evidence="1" type="ORF">FVEG_17384</name>
</gene>
<dbReference type="RefSeq" id="XP_018760932.1">
    <property type="nucleotide sequence ID" value="XM_018906631.1"/>
</dbReference>
<sequence>MPSMHLLKLWINSFPSRSIVIYTNRTILTEINVLARFEYAIRKEVSWTAICNDLSEENKEGSETAITSSGRAYDLEYDNDVGYCVGSFGGRREWTYPGSNERCNDNDVDRVEYIKLLDLDFENVETEVCEE</sequence>
<evidence type="ECO:0000313" key="1">
    <source>
        <dbReference type="EMBL" id="EWG54741.1"/>
    </source>
</evidence>